<accession>A0A2J8VCA6</accession>
<name>A0A2J8VCA6_PONAB</name>
<evidence type="ECO:0000313" key="2">
    <source>
        <dbReference type="EMBL" id="PNJ55148.1"/>
    </source>
</evidence>
<dbReference type="AlphaFoldDB" id="A0A2J8VCA6"/>
<proteinExistence type="predicted"/>
<evidence type="ECO:0000256" key="1">
    <source>
        <dbReference type="SAM" id="SignalP"/>
    </source>
</evidence>
<feature type="signal peptide" evidence="1">
    <location>
        <begin position="1"/>
        <end position="18"/>
    </location>
</feature>
<sequence length="131" mass="15147">MVLLRVLILLLSWAAGMGGQYGNPLNKYIRHYEGLSYNMDSLHQKHQRAKRAVSHEDQFLRLDFHAHGRDGVLPCWPGWSQTPGFKRSTCLSLPQCWDYRCEPSPMISVFFTIPINMVLRGAVQIIQYLKE</sequence>
<dbReference type="EMBL" id="NDHI03003424">
    <property type="protein sequence ID" value="PNJ55148.1"/>
    <property type="molecule type" value="Genomic_DNA"/>
</dbReference>
<gene>
    <name evidence="2" type="ORF">CR201_G0020307</name>
</gene>
<organism evidence="2">
    <name type="scientific">Pongo abelii</name>
    <name type="common">Sumatran orangutan</name>
    <name type="synonym">Pongo pygmaeus abelii</name>
    <dbReference type="NCBI Taxonomy" id="9601"/>
    <lineage>
        <taxon>Eukaryota</taxon>
        <taxon>Metazoa</taxon>
        <taxon>Chordata</taxon>
        <taxon>Craniata</taxon>
        <taxon>Vertebrata</taxon>
        <taxon>Euteleostomi</taxon>
        <taxon>Mammalia</taxon>
        <taxon>Eutheria</taxon>
        <taxon>Euarchontoglires</taxon>
        <taxon>Primates</taxon>
        <taxon>Haplorrhini</taxon>
        <taxon>Catarrhini</taxon>
        <taxon>Hominidae</taxon>
        <taxon>Pongo</taxon>
    </lineage>
</organism>
<reference evidence="2" key="1">
    <citation type="submission" date="2017-12" db="EMBL/GenBank/DDBJ databases">
        <title>High-resolution comparative analysis of great ape genomes.</title>
        <authorList>
            <person name="Pollen A."/>
            <person name="Hastie A."/>
            <person name="Hormozdiari F."/>
            <person name="Dougherty M."/>
            <person name="Liu R."/>
            <person name="Chaisson M."/>
            <person name="Hoppe E."/>
            <person name="Hill C."/>
            <person name="Pang A."/>
            <person name="Hillier L."/>
            <person name="Baker C."/>
            <person name="Armstrong J."/>
            <person name="Shendure J."/>
            <person name="Paten B."/>
            <person name="Wilson R."/>
            <person name="Chao H."/>
            <person name="Schneider V."/>
            <person name="Ventura M."/>
            <person name="Kronenberg Z."/>
            <person name="Murali S."/>
            <person name="Gordon D."/>
            <person name="Cantsilieris S."/>
            <person name="Munson K."/>
            <person name="Nelson B."/>
            <person name="Raja A."/>
            <person name="Underwood J."/>
            <person name="Diekhans M."/>
            <person name="Fiddes I."/>
            <person name="Haussler D."/>
            <person name="Eichler E."/>
        </authorList>
    </citation>
    <scope>NUCLEOTIDE SEQUENCE [LARGE SCALE GENOMIC DNA]</scope>
    <source>
        <strain evidence="2">Susie</strain>
    </source>
</reference>
<keyword evidence="1" id="KW-0732">Signal</keyword>
<comment type="caution">
    <text evidence="2">The sequence shown here is derived from an EMBL/GenBank/DDBJ whole genome shotgun (WGS) entry which is preliminary data.</text>
</comment>
<feature type="chain" id="PRO_5014461357" evidence="1">
    <location>
        <begin position="19"/>
        <end position="131"/>
    </location>
</feature>
<protein>
    <submittedName>
        <fullName evidence="2">ADAM10 isoform 12</fullName>
    </submittedName>
</protein>